<comment type="caution">
    <text evidence="1">The sequence shown here is derived from an EMBL/GenBank/DDBJ whole genome shotgun (WGS) entry which is preliminary data.</text>
</comment>
<dbReference type="EMBL" id="JABFAC010000013">
    <property type="protein sequence ID" value="MBA0631629.1"/>
    <property type="molecule type" value="Genomic_DNA"/>
</dbReference>
<sequence length="154" mass="17532">MLHPEVMKKTQEELTRVVGNDNPVEEHLIHKLPYLQAVAKETLRLHPSAPLLLPRCPAQTCTAGGYTIPKGAKLFLNARAMHRDPQLWENLYWRICAGLHLGERMLMYTLASLLHMFHWEVPIGQKPDTTEKFGIVLEKSTPLIAIPTPRLNNL</sequence>
<reference evidence="1 2" key="1">
    <citation type="journal article" date="2019" name="Genome Biol. Evol.">
        <title>Insights into the evolution of the New World diploid cottons (Gossypium, subgenus Houzingenia) based on genome sequencing.</title>
        <authorList>
            <person name="Grover C.E."/>
            <person name="Arick M.A. 2nd"/>
            <person name="Thrash A."/>
            <person name="Conover J.L."/>
            <person name="Sanders W.S."/>
            <person name="Peterson D.G."/>
            <person name="Frelichowski J.E."/>
            <person name="Scheffler J.A."/>
            <person name="Scheffler B.E."/>
            <person name="Wendel J.F."/>
        </authorList>
    </citation>
    <scope>NUCLEOTIDE SEQUENCE [LARGE SCALE GENOMIC DNA]</scope>
    <source>
        <strain evidence="1">27</strain>
        <tissue evidence="1">Leaf</tissue>
    </source>
</reference>
<dbReference type="AlphaFoldDB" id="A0A7J8SZU9"/>
<dbReference type="GO" id="GO:0016705">
    <property type="term" value="F:oxidoreductase activity, acting on paired donors, with incorporation or reduction of molecular oxygen"/>
    <property type="evidence" value="ECO:0007669"/>
    <property type="project" value="InterPro"/>
</dbReference>
<evidence type="ECO:0000313" key="1">
    <source>
        <dbReference type="EMBL" id="MBA0631629.1"/>
    </source>
</evidence>
<evidence type="ECO:0000313" key="2">
    <source>
        <dbReference type="Proteomes" id="UP000593561"/>
    </source>
</evidence>
<dbReference type="PRINTS" id="PR00385">
    <property type="entry name" value="P450"/>
</dbReference>
<protein>
    <recommendedName>
        <fullName evidence="3">Cytochrome P450</fullName>
    </recommendedName>
</protein>
<dbReference type="Gene3D" id="1.10.630.10">
    <property type="entry name" value="Cytochrome P450"/>
    <property type="match status" value="2"/>
</dbReference>
<dbReference type="InterPro" id="IPR036396">
    <property type="entry name" value="Cyt_P450_sf"/>
</dbReference>
<dbReference type="PANTHER" id="PTHR47951">
    <property type="entry name" value="OS08G0547900 PROTEIN"/>
    <property type="match status" value="1"/>
</dbReference>
<dbReference type="GO" id="GO:0005506">
    <property type="term" value="F:iron ion binding"/>
    <property type="evidence" value="ECO:0007669"/>
    <property type="project" value="InterPro"/>
</dbReference>
<accession>A0A7J8SZU9</accession>
<dbReference type="InterPro" id="IPR001128">
    <property type="entry name" value="Cyt_P450"/>
</dbReference>
<evidence type="ECO:0008006" key="3">
    <source>
        <dbReference type="Google" id="ProtNLM"/>
    </source>
</evidence>
<proteinExistence type="predicted"/>
<organism evidence="1 2">
    <name type="scientific">Gossypium davidsonii</name>
    <name type="common">Davidson's cotton</name>
    <name type="synonym">Gossypium klotzschianum subsp. davidsonii</name>
    <dbReference type="NCBI Taxonomy" id="34287"/>
    <lineage>
        <taxon>Eukaryota</taxon>
        <taxon>Viridiplantae</taxon>
        <taxon>Streptophyta</taxon>
        <taxon>Embryophyta</taxon>
        <taxon>Tracheophyta</taxon>
        <taxon>Spermatophyta</taxon>
        <taxon>Magnoliopsida</taxon>
        <taxon>eudicotyledons</taxon>
        <taxon>Gunneridae</taxon>
        <taxon>Pentapetalae</taxon>
        <taxon>rosids</taxon>
        <taxon>malvids</taxon>
        <taxon>Malvales</taxon>
        <taxon>Malvaceae</taxon>
        <taxon>Malvoideae</taxon>
        <taxon>Gossypium</taxon>
    </lineage>
</organism>
<dbReference type="Pfam" id="PF00067">
    <property type="entry name" value="p450"/>
    <property type="match status" value="2"/>
</dbReference>
<name>A0A7J8SZU9_GOSDV</name>
<dbReference type="GO" id="GO:0004497">
    <property type="term" value="F:monooxygenase activity"/>
    <property type="evidence" value="ECO:0007669"/>
    <property type="project" value="InterPro"/>
</dbReference>
<gene>
    <name evidence="1" type="ORF">Godav_000484</name>
</gene>
<dbReference type="GO" id="GO:0020037">
    <property type="term" value="F:heme binding"/>
    <property type="evidence" value="ECO:0007669"/>
    <property type="project" value="InterPro"/>
</dbReference>
<keyword evidence="2" id="KW-1185">Reference proteome</keyword>
<dbReference type="Proteomes" id="UP000593561">
    <property type="component" value="Unassembled WGS sequence"/>
</dbReference>
<dbReference type="SUPFAM" id="SSF48264">
    <property type="entry name" value="Cytochrome P450"/>
    <property type="match status" value="1"/>
</dbReference>
<dbReference type="PANTHER" id="PTHR47951:SF8">
    <property type="entry name" value="CYTOCHROME P450 93A2-LIKE"/>
    <property type="match status" value="1"/>
</dbReference>